<gene>
    <name evidence="2" type="ORF">CEXT_196701</name>
</gene>
<feature type="region of interest" description="Disordered" evidence="1">
    <location>
        <begin position="1"/>
        <end position="23"/>
    </location>
</feature>
<organism evidence="2 3">
    <name type="scientific">Caerostris extrusa</name>
    <name type="common">Bark spider</name>
    <name type="synonym">Caerostris bankana</name>
    <dbReference type="NCBI Taxonomy" id="172846"/>
    <lineage>
        <taxon>Eukaryota</taxon>
        <taxon>Metazoa</taxon>
        <taxon>Ecdysozoa</taxon>
        <taxon>Arthropoda</taxon>
        <taxon>Chelicerata</taxon>
        <taxon>Arachnida</taxon>
        <taxon>Araneae</taxon>
        <taxon>Araneomorphae</taxon>
        <taxon>Entelegynae</taxon>
        <taxon>Araneoidea</taxon>
        <taxon>Araneidae</taxon>
        <taxon>Caerostris</taxon>
    </lineage>
</organism>
<accession>A0AAV4MUC3</accession>
<evidence type="ECO:0000256" key="1">
    <source>
        <dbReference type="SAM" id="MobiDB-lite"/>
    </source>
</evidence>
<protein>
    <submittedName>
        <fullName evidence="2">Uncharacterized protein</fullName>
    </submittedName>
</protein>
<dbReference type="AlphaFoldDB" id="A0AAV4MUC3"/>
<dbReference type="Proteomes" id="UP001054945">
    <property type="component" value="Unassembled WGS sequence"/>
</dbReference>
<evidence type="ECO:0000313" key="2">
    <source>
        <dbReference type="EMBL" id="GIX75425.1"/>
    </source>
</evidence>
<sequence length="67" mass="7676">MEGGAVKGQQINFGTDEQSSHKKGNRWVEYILQMESTCSATICYPAKMTDKLFLGFLFPWRTISERL</sequence>
<evidence type="ECO:0000313" key="3">
    <source>
        <dbReference type="Proteomes" id="UP001054945"/>
    </source>
</evidence>
<name>A0AAV4MUC3_CAEEX</name>
<proteinExistence type="predicted"/>
<comment type="caution">
    <text evidence="2">The sequence shown here is derived from an EMBL/GenBank/DDBJ whole genome shotgun (WGS) entry which is preliminary data.</text>
</comment>
<reference evidence="2 3" key="1">
    <citation type="submission" date="2021-06" db="EMBL/GenBank/DDBJ databases">
        <title>Caerostris extrusa draft genome.</title>
        <authorList>
            <person name="Kono N."/>
            <person name="Arakawa K."/>
        </authorList>
    </citation>
    <scope>NUCLEOTIDE SEQUENCE [LARGE SCALE GENOMIC DNA]</scope>
</reference>
<keyword evidence="3" id="KW-1185">Reference proteome</keyword>
<dbReference type="EMBL" id="BPLR01020168">
    <property type="protein sequence ID" value="GIX75425.1"/>
    <property type="molecule type" value="Genomic_DNA"/>
</dbReference>